<keyword evidence="1" id="KW-1133">Transmembrane helix</keyword>
<dbReference type="STRING" id="1618671.UY67_C0029G0028"/>
<dbReference type="Gene3D" id="3.90.280.10">
    <property type="entry name" value="PEBP-like"/>
    <property type="match status" value="1"/>
</dbReference>
<dbReference type="PANTHER" id="PTHR30289:SF1">
    <property type="entry name" value="PEBP (PHOSPHATIDYLETHANOLAMINE-BINDING PROTEIN) FAMILY PROTEIN"/>
    <property type="match status" value="1"/>
</dbReference>
<dbReference type="PANTHER" id="PTHR30289">
    <property type="entry name" value="UNCHARACTERIZED PROTEIN YBCL-RELATED"/>
    <property type="match status" value="1"/>
</dbReference>
<organism evidence="2 3">
    <name type="scientific">Candidatus Kaiserbacteria bacterium GW2011_GWA2_52_12</name>
    <dbReference type="NCBI Taxonomy" id="1618671"/>
    <lineage>
        <taxon>Bacteria</taxon>
        <taxon>Candidatus Kaiseribacteriota</taxon>
    </lineage>
</organism>
<sequence length="206" mass="22297">MIQCSRMRTAYAMIGLGFLIIFGGLYLANVRFTKPSDVPLDTSNNSLNTMSSTLTLTSSAFDAQASIPSQFTCDGKGINPPLTFGGVPESTKSLVLIMDDPDVPKALKQDGIFDHWVLFNIPPTTKEIASGEMVGTLGGNGAGKNQYAAPCPPKQYEPSEHRYFFKLYALDTELSLSTGASKSDVEKAMQGRIIAEAQLVGKYKRQ</sequence>
<dbReference type="SUPFAM" id="SSF49777">
    <property type="entry name" value="PEBP-like"/>
    <property type="match status" value="1"/>
</dbReference>
<dbReference type="CDD" id="cd00865">
    <property type="entry name" value="PEBP_bact_arch"/>
    <property type="match status" value="1"/>
</dbReference>
<name>A0A0G1WW18_9BACT</name>
<dbReference type="AlphaFoldDB" id="A0A0G1WW18"/>
<reference evidence="2 3" key="1">
    <citation type="journal article" date="2015" name="Nature">
        <title>rRNA introns, odd ribosomes, and small enigmatic genomes across a large radiation of phyla.</title>
        <authorList>
            <person name="Brown C.T."/>
            <person name="Hug L.A."/>
            <person name="Thomas B.C."/>
            <person name="Sharon I."/>
            <person name="Castelle C.J."/>
            <person name="Singh A."/>
            <person name="Wilkins M.J."/>
            <person name="Williams K.H."/>
            <person name="Banfield J.F."/>
        </authorList>
    </citation>
    <scope>NUCLEOTIDE SEQUENCE [LARGE SCALE GENOMIC DNA]</scope>
</reference>
<gene>
    <name evidence="2" type="ORF">UY67_C0029G0028</name>
</gene>
<proteinExistence type="predicted"/>
<protein>
    <submittedName>
        <fullName evidence="2">YbhB and YbcL</fullName>
    </submittedName>
</protein>
<evidence type="ECO:0000313" key="3">
    <source>
        <dbReference type="Proteomes" id="UP000034273"/>
    </source>
</evidence>
<accession>A0A0G1WW18</accession>
<dbReference type="InterPro" id="IPR036610">
    <property type="entry name" value="PEBP-like_sf"/>
</dbReference>
<keyword evidence="1" id="KW-0472">Membrane</keyword>
<dbReference type="InterPro" id="IPR008914">
    <property type="entry name" value="PEBP"/>
</dbReference>
<evidence type="ECO:0000256" key="1">
    <source>
        <dbReference type="SAM" id="Phobius"/>
    </source>
</evidence>
<feature type="transmembrane region" description="Helical" evidence="1">
    <location>
        <begin position="9"/>
        <end position="28"/>
    </location>
</feature>
<keyword evidence="1" id="KW-0812">Transmembrane</keyword>
<evidence type="ECO:0000313" key="2">
    <source>
        <dbReference type="EMBL" id="KKW23068.1"/>
    </source>
</evidence>
<dbReference type="InterPro" id="IPR005247">
    <property type="entry name" value="YbhB_YbcL/LppC-like"/>
</dbReference>
<comment type="caution">
    <text evidence="2">The sequence shown here is derived from an EMBL/GenBank/DDBJ whole genome shotgun (WGS) entry which is preliminary data.</text>
</comment>
<dbReference type="Proteomes" id="UP000034273">
    <property type="component" value="Unassembled WGS sequence"/>
</dbReference>
<dbReference type="NCBIfam" id="TIGR00481">
    <property type="entry name" value="YbhB/YbcL family Raf kinase inhibitor-like protein"/>
    <property type="match status" value="1"/>
</dbReference>
<dbReference type="EMBL" id="LCQW01000029">
    <property type="protein sequence ID" value="KKW23068.1"/>
    <property type="molecule type" value="Genomic_DNA"/>
</dbReference>
<dbReference type="Pfam" id="PF01161">
    <property type="entry name" value="PBP"/>
    <property type="match status" value="1"/>
</dbReference>